<dbReference type="PROSITE" id="PS50051">
    <property type="entry name" value="MCM_2"/>
    <property type="match status" value="1"/>
</dbReference>
<sequence>MANGFMRAVLEQLQNGNLIVDVSQLLEAAPEATVNFFQDFDANISRLESILAQQLGRSRPRLRFRHIPSFLLHAVHHMKELRHDLVGCFLTFSGLVASMSSVKVAEFTRSFECSCGARKVVEAPVAEVRPPEAGCCGGCGGDSFKDLGGAMIDYQEIRLQDTGLQNCSHAQVVLCGELVSSCVPGDLVVVCGVLRARWPNWAPKKRLMVQLILDARDLHQLHEAPRRSLVAMPPAADPWQQRRQMVTSVAAHLHGLEVPKLAVLLVLLADDLTAPRQEESSRQHSHLLLLGDPGTGKSQLLQAAGQLAPHCVMTSASGTTRSGLTFSCVRDGAGWNLEVGALSMADGGVCCIDEFRHLPKEEKTALYEAMEQQSISVAKSGVACQLRARCSIIAAQSFVPNGQSLKELSGLADPLLSRFDLALALRSQGGNDEDVIASILNQCANSTNDFGCQSPGQVELDQLKGFIVAAKQSTLAESAYDASLLLEAYYRKLRRGSLGAVFSPRVLESLIRLSRAHARLMQHGSVQLEDAIAVIFLHQVAWKSHSPETEQVLLSHFGPGCPEQIQRLDMSSDITCRKDYEVVEGAVLWCLGFQDLKSEEPKDTGGRLKGGGDRGHSEEKPSSIFEGRAFVPQIRRKGKIKERSLFSPPERTEKVECATDQGSWSDGGDDHFLPQDDHPWVECDEDEHPWLRSIRLAAKRSHLIAFG</sequence>
<dbReference type="Gene3D" id="2.40.50.140">
    <property type="entry name" value="Nucleic acid-binding proteins"/>
    <property type="match status" value="1"/>
</dbReference>
<dbReference type="InterPro" id="IPR012340">
    <property type="entry name" value="NA-bd_OB-fold"/>
</dbReference>
<comment type="similarity">
    <text evidence="4">Belongs to the MCM family.</text>
</comment>
<evidence type="ECO:0000256" key="4">
    <source>
        <dbReference type="RuleBase" id="RU004070"/>
    </source>
</evidence>
<gene>
    <name evidence="7" type="ORF">CCMP2556_LOCUS54264</name>
</gene>
<organism evidence="7 8">
    <name type="scientific">Durusdinium trenchii</name>
    <dbReference type="NCBI Taxonomy" id="1381693"/>
    <lineage>
        <taxon>Eukaryota</taxon>
        <taxon>Sar</taxon>
        <taxon>Alveolata</taxon>
        <taxon>Dinophyceae</taxon>
        <taxon>Suessiales</taxon>
        <taxon>Symbiodiniaceae</taxon>
        <taxon>Durusdinium</taxon>
    </lineage>
</organism>
<dbReference type="Gene3D" id="3.40.50.300">
    <property type="entry name" value="P-loop containing nucleotide triphosphate hydrolases"/>
    <property type="match status" value="1"/>
</dbReference>
<feature type="domain" description="MCM C-terminal AAA(+) ATPase" evidence="6">
    <location>
        <begin position="241"/>
        <end position="434"/>
    </location>
</feature>
<dbReference type="PRINTS" id="PR01657">
    <property type="entry name" value="MCMFAMILY"/>
</dbReference>
<protein>
    <recommendedName>
        <fullName evidence="6">MCM C-terminal AAA(+) ATPase domain-containing protein</fullName>
    </recommendedName>
</protein>
<dbReference type="EMBL" id="CAXAMN010028506">
    <property type="protein sequence ID" value="CAK9116777.1"/>
    <property type="molecule type" value="Genomic_DNA"/>
</dbReference>
<dbReference type="Gene3D" id="2.20.28.10">
    <property type="match status" value="1"/>
</dbReference>
<dbReference type="InterPro" id="IPR041562">
    <property type="entry name" value="MCM_lid"/>
</dbReference>
<keyword evidence="2 4" id="KW-0067">ATP-binding</keyword>
<feature type="compositionally biased region" description="Basic and acidic residues" evidence="5">
    <location>
        <begin position="668"/>
        <end position="679"/>
    </location>
</feature>
<dbReference type="InterPro" id="IPR001208">
    <property type="entry name" value="MCM_dom"/>
</dbReference>
<dbReference type="SUPFAM" id="SSF52540">
    <property type="entry name" value="P-loop containing nucleoside triphosphate hydrolases"/>
    <property type="match status" value="1"/>
</dbReference>
<dbReference type="Pfam" id="PF00493">
    <property type="entry name" value="MCM"/>
    <property type="match status" value="1"/>
</dbReference>
<evidence type="ECO:0000256" key="1">
    <source>
        <dbReference type="ARBA" id="ARBA00022741"/>
    </source>
</evidence>
<dbReference type="SUPFAM" id="SSF50249">
    <property type="entry name" value="Nucleic acid-binding proteins"/>
    <property type="match status" value="1"/>
</dbReference>
<dbReference type="Pfam" id="PF17855">
    <property type="entry name" value="MCM_lid"/>
    <property type="match status" value="1"/>
</dbReference>
<evidence type="ECO:0000313" key="8">
    <source>
        <dbReference type="Proteomes" id="UP001642484"/>
    </source>
</evidence>
<dbReference type="PANTHER" id="PTHR11630">
    <property type="entry name" value="DNA REPLICATION LICENSING FACTOR MCM FAMILY MEMBER"/>
    <property type="match status" value="1"/>
</dbReference>
<feature type="region of interest" description="Disordered" evidence="5">
    <location>
        <begin position="649"/>
        <end position="679"/>
    </location>
</feature>
<evidence type="ECO:0000313" key="7">
    <source>
        <dbReference type="EMBL" id="CAK9116777.1"/>
    </source>
</evidence>
<evidence type="ECO:0000256" key="3">
    <source>
        <dbReference type="ARBA" id="ARBA00023125"/>
    </source>
</evidence>
<comment type="caution">
    <text evidence="7">The sequence shown here is derived from an EMBL/GenBank/DDBJ whole genome shotgun (WGS) entry which is preliminary data.</text>
</comment>
<feature type="compositionally biased region" description="Basic and acidic residues" evidence="5">
    <location>
        <begin position="601"/>
        <end position="621"/>
    </location>
</feature>
<name>A0ABP0SWK6_9DINO</name>
<keyword evidence="8" id="KW-1185">Reference proteome</keyword>
<accession>A0ABP0SWK6</accession>
<dbReference type="InterPro" id="IPR033762">
    <property type="entry name" value="MCM_OB"/>
</dbReference>
<reference evidence="7 8" key="1">
    <citation type="submission" date="2024-02" db="EMBL/GenBank/DDBJ databases">
        <authorList>
            <person name="Chen Y."/>
            <person name="Shah S."/>
            <person name="Dougan E. K."/>
            <person name="Thang M."/>
            <person name="Chan C."/>
        </authorList>
    </citation>
    <scope>NUCLEOTIDE SEQUENCE [LARGE SCALE GENOMIC DNA]</scope>
</reference>
<evidence type="ECO:0000256" key="5">
    <source>
        <dbReference type="SAM" id="MobiDB-lite"/>
    </source>
</evidence>
<evidence type="ECO:0000259" key="6">
    <source>
        <dbReference type="PROSITE" id="PS50051"/>
    </source>
</evidence>
<evidence type="ECO:0000256" key="2">
    <source>
        <dbReference type="ARBA" id="ARBA00022840"/>
    </source>
</evidence>
<dbReference type="InterPro" id="IPR027417">
    <property type="entry name" value="P-loop_NTPase"/>
</dbReference>
<dbReference type="Proteomes" id="UP001642484">
    <property type="component" value="Unassembled WGS sequence"/>
</dbReference>
<proteinExistence type="inferred from homology"/>
<feature type="region of interest" description="Disordered" evidence="5">
    <location>
        <begin position="601"/>
        <end position="622"/>
    </location>
</feature>
<dbReference type="PANTHER" id="PTHR11630:SF48">
    <property type="entry name" value="DNA HELICASE MCM9"/>
    <property type="match status" value="1"/>
</dbReference>
<keyword evidence="3 4" id="KW-0238">DNA-binding</keyword>
<keyword evidence="1 4" id="KW-0547">Nucleotide-binding</keyword>
<dbReference type="SMART" id="SM00350">
    <property type="entry name" value="MCM"/>
    <property type="match status" value="1"/>
</dbReference>
<dbReference type="Pfam" id="PF17207">
    <property type="entry name" value="MCM_OB"/>
    <property type="match status" value="1"/>
</dbReference>
<dbReference type="InterPro" id="IPR031327">
    <property type="entry name" value="MCM"/>
</dbReference>